<evidence type="ECO:0000313" key="2">
    <source>
        <dbReference type="EMBL" id="GGX65960.1"/>
    </source>
</evidence>
<dbReference type="AlphaFoldDB" id="A0A918NGL2"/>
<gene>
    <name evidence="2" type="ORF">GCM10007392_36970</name>
</gene>
<keyword evidence="1" id="KW-1133">Transmembrane helix</keyword>
<keyword evidence="1" id="KW-0812">Transmembrane</keyword>
<feature type="transmembrane region" description="Helical" evidence="1">
    <location>
        <begin position="138"/>
        <end position="161"/>
    </location>
</feature>
<feature type="transmembrane region" description="Helical" evidence="1">
    <location>
        <begin position="98"/>
        <end position="118"/>
    </location>
</feature>
<feature type="transmembrane region" description="Helical" evidence="1">
    <location>
        <begin position="173"/>
        <end position="191"/>
    </location>
</feature>
<feature type="transmembrane region" description="Helical" evidence="1">
    <location>
        <begin position="56"/>
        <end position="77"/>
    </location>
</feature>
<proteinExistence type="predicted"/>
<protein>
    <recommendedName>
        <fullName evidence="4">Ferric oxidoreductase domain-containing protein</fullName>
    </recommendedName>
</protein>
<dbReference type="EMBL" id="BMXR01000010">
    <property type="protein sequence ID" value="GGX65960.1"/>
    <property type="molecule type" value="Genomic_DNA"/>
</dbReference>
<sequence>MRTQLINSPFGRLPNGLNLLGRMIWIAILILPWAWWYSTTDVTTYWQYGAPPGQVWYVLSKLFGLYAAVLLWLQALCGLLKPTPYAAWLPSWARARHGILGAISVLVVTAHIGSFVMAVSLRKNSIEWPLLLPNVKDFYHASITVGLTAFFLLLLAATAAGLRNRIGPIWRRVHRLMPGVIALGLLHGFLIGTETRYGFYTVFYSALALTFILALVARWRTARVIKRALS</sequence>
<comment type="caution">
    <text evidence="2">The sequence shown here is derived from an EMBL/GenBank/DDBJ whole genome shotgun (WGS) entry which is preliminary data.</text>
</comment>
<reference evidence="2" key="1">
    <citation type="journal article" date="2014" name="Int. J. Syst. Evol. Microbiol.">
        <title>Complete genome sequence of Corynebacterium casei LMG S-19264T (=DSM 44701T), isolated from a smear-ripened cheese.</title>
        <authorList>
            <consortium name="US DOE Joint Genome Institute (JGI-PGF)"/>
            <person name="Walter F."/>
            <person name="Albersmeier A."/>
            <person name="Kalinowski J."/>
            <person name="Ruckert C."/>
        </authorList>
    </citation>
    <scope>NUCLEOTIDE SEQUENCE</scope>
    <source>
        <strain evidence="2">KCTC 22169</strain>
    </source>
</reference>
<evidence type="ECO:0008006" key="4">
    <source>
        <dbReference type="Google" id="ProtNLM"/>
    </source>
</evidence>
<keyword evidence="1" id="KW-0472">Membrane</keyword>
<dbReference type="RefSeq" id="WP_189611463.1">
    <property type="nucleotide sequence ID" value="NZ_BMXR01000010.1"/>
</dbReference>
<organism evidence="2 3">
    <name type="scientific">Saccharospirillum salsuginis</name>
    <dbReference type="NCBI Taxonomy" id="418750"/>
    <lineage>
        <taxon>Bacteria</taxon>
        <taxon>Pseudomonadati</taxon>
        <taxon>Pseudomonadota</taxon>
        <taxon>Gammaproteobacteria</taxon>
        <taxon>Oceanospirillales</taxon>
        <taxon>Saccharospirillaceae</taxon>
        <taxon>Saccharospirillum</taxon>
    </lineage>
</organism>
<keyword evidence="3" id="KW-1185">Reference proteome</keyword>
<name>A0A918NGL2_9GAMM</name>
<feature type="transmembrane region" description="Helical" evidence="1">
    <location>
        <begin position="20"/>
        <end position="36"/>
    </location>
</feature>
<dbReference type="Proteomes" id="UP000626148">
    <property type="component" value="Unassembled WGS sequence"/>
</dbReference>
<feature type="transmembrane region" description="Helical" evidence="1">
    <location>
        <begin position="197"/>
        <end position="217"/>
    </location>
</feature>
<evidence type="ECO:0000313" key="3">
    <source>
        <dbReference type="Proteomes" id="UP000626148"/>
    </source>
</evidence>
<evidence type="ECO:0000256" key="1">
    <source>
        <dbReference type="SAM" id="Phobius"/>
    </source>
</evidence>
<accession>A0A918NGL2</accession>
<reference evidence="2" key="2">
    <citation type="submission" date="2020-09" db="EMBL/GenBank/DDBJ databases">
        <authorList>
            <person name="Sun Q."/>
            <person name="Kim S."/>
        </authorList>
    </citation>
    <scope>NUCLEOTIDE SEQUENCE</scope>
    <source>
        <strain evidence="2">KCTC 22169</strain>
    </source>
</reference>